<dbReference type="Proteomes" id="UP000287447">
    <property type="component" value="Unassembled WGS sequence"/>
</dbReference>
<dbReference type="InterPro" id="IPR053733">
    <property type="entry name" value="Heme_Transport_Util_sf"/>
</dbReference>
<accession>A0A437QUQ0</accession>
<evidence type="ECO:0000313" key="2">
    <source>
        <dbReference type="EMBL" id="RVU38254.1"/>
    </source>
</evidence>
<comment type="caution">
    <text evidence="2">The sequence shown here is derived from an EMBL/GenBank/DDBJ whole genome shotgun (WGS) entry which is preliminary data.</text>
</comment>
<protein>
    <submittedName>
        <fullName evidence="2">Hemin-degrading factor</fullName>
    </submittedName>
</protein>
<dbReference type="CDD" id="cd16831">
    <property type="entry name" value="HemS-like_C"/>
    <property type="match status" value="1"/>
</dbReference>
<gene>
    <name evidence="2" type="ORF">EOI86_02865</name>
</gene>
<dbReference type="OrthoDB" id="316630at2"/>
<proteinExistence type="predicted"/>
<dbReference type="RefSeq" id="WP_127763626.1">
    <property type="nucleotide sequence ID" value="NZ_SADE01000001.1"/>
</dbReference>
<dbReference type="Pfam" id="PF05171">
    <property type="entry name" value="HemS"/>
    <property type="match status" value="2"/>
</dbReference>
<evidence type="ECO:0000313" key="3">
    <source>
        <dbReference type="Proteomes" id="UP000287447"/>
    </source>
</evidence>
<evidence type="ECO:0000259" key="1">
    <source>
        <dbReference type="Pfam" id="PF05171"/>
    </source>
</evidence>
<sequence length="361" mass="40025">MTVETNEVEMIDKGAADLAQRVEDLKALNPGLRARDVAAELGVSECALLSIRCGDGVVRLDGDFKALIKGMPAVGRVMVLTRNEHVVHERHGEFGKIGFNSHVGIVLNETVDLRIFINHWAFGFCVNEVARSGTRTSLQFFDRAGVAVHKIYLVDASNRSAFDDLVALFVSEDQLPRVPDVTPYPEKKADTADEKIDRGAMLEEWSELKDPHDFRKVLSNHGVGRHQAMRLAEGRFTERAPLSAMSDVLLLAASRKIPIMVFVANRGCIQIHTGLVENIKKMGDWLNVLDPDFNLHLREDRIVDAFIVRKPSDDGTITSLEVYDADNELIVTVFGLRKPGNQELEAWRTLTAEVAGTMSAA</sequence>
<keyword evidence="3" id="KW-1185">Reference proteome</keyword>
<dbReference type="InterPro" id="IPR007845">
    <property type="entry name" value="HemS/ChuX_dom"/>
</dbReference>
<feature type="domain" description="Haemin-degrading HemS/ChuX" evidence="1">
    <location>
        <begin position="42"/>
        <end position="167"/>
    </location>
</feature>
<dbReference type="AlphaFoldDB" id="A0A437QUQ0"/>
<feature type="domain" description="Haemin-degrading HemS/ChuX" evidence="1">
    <location>
        <begin position="222"/>
        <end position="352"/>
    </location>
</feature>
<name>A0A437QUQ0_9PROT</name>
<dbReference type="Gene3D" id="3.40.1570.10">
    <property type="entry name" value="HemS/ChuS/ChuX like domains"/>
    <property type="match status" value="2"/>
</dbReference>
<dbReference type="CDD" id="cd16830">
    <property type="entry name" value="HemS-like_N"/>
    <property type="match status" value="1"/>
</dbReference>
<dbReference type="EMBL" id="SADE01000001">
    <property type="protein sequence ID" value="RVU38254.1"/>
    <property type="molecule type" value="Genomic_DNA"/>
</dbReference>
<dbReference type="SUPFAM" id="SSF144064">
    <property type="entry name" value="Heme iron utilization protein-like"/>
    <property type="match status" value="1"/>
</dbReference>
<organism evidence="2 3">
    <name type="scientific">Hwanghaeella grinnelliae</name>
    <dbReference type="NCBI Taxonomy" id="2500179"/>
    <lineage>
        <taxon>Bacteria</taxon>
        <taxon>Pseudomonadati</taxon>
        <taxon>Pseudomonadota</taxon>
        <taxon>Alphaproteobacteria</taxon>
        <taxon>Rhodospirillales</taxon>
        <taxon>Rhodospirillaceae</taxon>
        <taxon>Hwanghaeella</taxon>
    </lineage>
</organism>
<reference evidence="3" key="1">
    <citation type="submission" date="2019-01" db="EMBL/GenBank/DDBJ databases">
        <title>Gri0909 isolated from a small marine red alga.</title>
        <authorList>
            <person name="Kim J."/>
            <person name="Jeong S.E."/>
            <person name="Jeon C.O."/>
        </authorList>
    </citation>
    <scope>NUCLEOTIDE SEQUENCE [LARGE SCALE GENOMIC DNA]</scope>
    <source>
        <strain evidence="3">Gri0909</strain>
    </source>
</reference>
<dbReference type="GO" id="GO:0006826">
    <property type="term" value="P:iron ion transport"/>
    <property type="evidence" value="ECO:0007669"/>
    <property type="project" value="InterPro"/>
</dbReference>